<dbReference type="EMBL" id="LN891079">
    <property type="protein sequence ID" value="CUS09518.1"/>
    <property type="molecule type" value="Genomic_DNA"/>
</dbReference>
<reference evidence="2" key="1">
    <citation type="submission" date="2015-10" db="EMBL/GenBank/DDBJ databases">
        <authorList>
            <person name="Regsiter A."/>
            <person name="william w."/>
        </authorList>
    </citation>
    <scope>NUCLEOTIDE SEQUENCE</scope>
    <source>
        <strain evidence="2">Montdore</strain>
    </source>
</reference>
<dbReference type="Pfam" id="PF00581">
    <property type="entry name" value="Rhodanese"/>
    <property type="match status" value="1"/>
</dbReference>
<keyword evidence="3" id="KW-1185">Reference proteome</keyword>
<accession>A0A292PSB8</accession>
<dbReference type="SUPFAM" id="SSF52821">
    <property type="entry name" value="Rhodanese/Cell cycle control phosphatase"/>
    <property type="match status" value="1"/>
</dbReference>
<proteinExistence type="predicted"/>
<dbReference type="GO" id="GO:0004792">
    <property type="term" value="F:thiosulfate-cyanide sulfurtransferase activity"/>
    <property type="evidence" value="ECO:0007669"/>
    <property type="project" value="TreeGrafter"/>
</dbReference>
<protein>
    <recommendedName>
        <fullName evidence="1">Rhodanese domain-containing protein</fullName>
    </recommendedName>
</protein>
<sequence>MSPTKRLLTIPLQRLLMGAPIVGRRIVVAPVLHLQPPFRVALPQSSLSGRYSTTASTTAAQSPSTKLYDYEAVKSLTKTNPPKTTLIDVREPAEFDAGAIPTAVNIPITSSPDALALSPEEFEDRFGFAKPGLEEEVVFYCKAGIRCATAAQLAVGVGYRRVGEYRGSWIDWERKEKGV</sequence>
<dbReference type="AlphaFoldDB" id="A0A292PSB8"/>
<dbReference type="PROSITE" id="PS50206">
    <property type="entry name" value="RHODANESE_3"/>
    <property type="match status" value="1"/>
</dbReference>
<name>A0A292PSB8_9PEZI</name>
<dbReference type="GO" id="GO:0005739">
    <property type="term" value="C:mitochondrion"/>
    <property type="evidence" value="ECO:0007669"/>
    <property type="project" value="TreeGrafter"/>
</dbReference>
<evidence type="ECO:0000259" key="1">
    <source>
        <dbReference type="PROSITE" id="PS50206"/>
    </source>
</evidence>
<dbReference type="PANTHER" id="PTHR44086:SF10">
    <property type="entry name" value="THIOSULFATE SULFURTRANSFERASE_RHODANESE-LIKE DOMAIN-CONTAINING PROTEIN 3"/>
    <property type="match status" value="1"/>
</dbReference>
<feature type="domain" description="Rhodanese" evidence="1">
    <location>
        <begin position="80"/>
        <end position="177"/>
    </location>
</feature>
<organism evidence="2 3">
    <name type="scientific">Tuber aestivum</name>
    <name type="common">summer truffle</name>
    <dbReference type="NCBI Taxonomy" id="59557"/>
    <lineage>
        <taxon>Eukaryota</taxon>
        <taxon>Fungi</taxon>
        <taxon>Dikarya</taxon>
        <taxon>Ascomycota</taxon>
        <taxon>Pezizomycotina</taxon>
        <taxon>Pezizomycetes</taxon>
        <taxon>Pezizales</taxon>
        <taxon>Tuberaceae</taxon>
        <taxon>Tuber</taxon>
    </lineage>
</organism>
<dbReference type="Gene3D" id="3.40.250.10">
    <property type="entry name" value="Rhodanese-like domain"/>
    <property type="match status" value="1"/>
</dbReference>
<gene>
    <name evidence="2" type="ORF">GSTUAT00006391001</name>
</gene>
<dbReference type="InterPro" id="IPR001763">
    <property type="entry name" value="Rhodanese-like_dom"/>
</dbReference>
<dbReference type="CDD" id="cd01519">
    <property type="entry name" value="RHOD_HSP67B2"/>
    <property type="match status" value="1"/>
</dbReference>
<evidence type="ECO:0000313" key="2">
    <source>
        <dbReference type="EMBL" id="CUS09518.1"/>
    </source>
</evidence>
<evidence type="ECO:0000313" key="3">
    <source>
        <dbReference type="Proteomes" id="UP001412239"/>
    </source>
</evidence>
<dbReference type="PANTHER" id="PTHR44086">
    <property type="entry name" value="THIOSULFATE SULFURTRANSFERASE RDL2, MITOCHONDRIAL-RELATED"/>
    <property type="match status" value="1"/>
</dbReference>
<dbReference type="Proteomes" id="UP001412239">
    <property type="component" value="Unassembled WGS sequence"/>
</dbReference>
<dbReference type="SMART" id="SM00450">
    <property type="entry name" value="RHOD"/>
    <property type="match status" value="1"/>
</dbReference>
<dbReference type="InterPro" id="IPR036873">
    <property type="entry name" value="Rhodanese-like_dom_sf"/>
</dbReference>